<dbReference type="Gene3D" id="1.10.10.10">
    <property type="entry name" value="Winged helix-like DNA-binding domain superfamily/Winged helix DNA-binding domain"/>
    <property type="match status" value="1"/>
</dbReference>
<dbReference type="SUPFAM" id="SSF46785">
    <property type="entry name" value="Winged helix' DNA-binding domain"/>
    <property type="match status" value="1"/>
</dbReference>
<dbReference type="Proteomes" id="UP000094067">
    <property type="component" value="Unassembled WGS sequence"/>
</dbReference>
<keyword evidence="3" id="KW-0238">DNA-binding</keyword>
<keyword evidence="4" id="KW-0804">Transcription</keyword>
<dbReference type="GO" id="GO:0000976">
    <property type="term" value="F:transcription cis-regulatory region binding"/>
    <property type="evidence" value="ECO:0007669"/>
    <property type="project" value="TreeGrafter"/>
</dbReference>
<dbReference type="Proteomes" id="UP000094869">
    <property type="component" value="Unassembled WGS sequence"/>
</dbReference>
<organism evidence="6 9">
    <name type="scientific">Eisenbergiella tayi</name>
    <dbReference type="NCBI Taxonomy" id="1432052"/>
    <lineage>
        <taxon>Bacteria</taxon>
        <taxon>Bacillati</taxon>
        <taxon>Bacillota</taxon>
        <taxon>Clostridia</taxon>
        <taxon>Lachnospirales</taxon>
        <taxon>Lachnospiraceae</taxon>
        <taxon>Eisenbergiella</taxon>
    </lineage>
</organism>
<dbReference type="GO" id="GO:0003700">
    <property type="term" value="F:DNA-binding transcription factor activity"/>
    <property type="evidence" value="ECO:0007669"/>
    <property type="project" value="InterPro"/>
</dbReference>
<protein>
    <submittedName>
        <fullName evidence="6">Arabinose metabolism transcriptional repressor</fullName>
    </submittedName>
</protein>
<dbReference type="InterPro" id="IPR001761">
    <property type="entry name" value="Peripla_BP/Lac1_sug-bd_dom"/>
</dbReference>
<evidence type="ECO:0000256" key="3">
    <source>
        <dbReference type="ARBA" id="ARBA00023125"/>
    </source>
</evidence>
<reference evidence="6 9" key="1">
    <citation type="submission" date="2016-07" db="EMBL/GenBank/DDBJ databases">
        <title>Characterization of isolates of Eisenbergiella tayi derived from blood cultures, using whole genome sequencing.</title>
        <authorList>
            <person name="Burdz T."/>
            <person name="Wiebe D."/>
            <person name="Huynh C."/>
            <person name="Bernard K."/>
        </authorList>
    </citation>
    <scope>NUCLEOTIDE SEQUENCE [LARGE SCALE GENOMIC DNA]</scope>
    <source>
        <strain evidence="6 9">NML 110608</strain>
    </source>
</reference>
<evidence type="ECO:0000313" key="8">
    <source>
        <dbReference type="EMBL" id="ODR46125.1"/>
    </source>
</evidence>
<reference evidence="8 11" key="2">
    <citation type="submission" date="2016-08" db="EMBL/GenBank/DDBJ databases">
        <title>Characterization of Isolates of Eisenbergiella tayi Derived from Blood Cultures, Using Whole Genome Sequencing.</title>
        <authorList>
            <person name="Bernier A.-M."/>
            <person name="Burdz T."/>
            <person name="Wiebe D."/>
            <person name="Bernard K."/>
        </authorList>
    </citation>
    <scope>NUCLEOTIDE SEQUENCE [LARGE SCALE GENOMIC DNA]</scope>
    <source>
        <strain evidence="8 11">NML120146</strain>
    </source>
</reference>
<gene>
    <name evidence="6" type="primary">araR_5</name>
    <name evidence="7" type="ORF">BEI59_36045</name>
    <name evidence="6" type="ORF">BEI61_04225</name>
    <name evidence="8" type="ORF">BEI63_27945</name>
</gene>
<dbReference type="InterPro" id="IPR036388">
    <property type="entry name" value="WH-like_DNA-bd_sf"/>
</dbReference>
<dbReference type="PANTHER" id="PTHR30146:SF95">
    <property type="entry name" value="RIBOSE OPERON REPRESSOR"/>
    <property type="match status" value="1"/>
</dbReference>
<evidence type="ECO:0000313" key="11">
    <source>
        <dbReference type="Proteomes" id="UP000094869"/>
    </source>
</evidence>
<dbReference type="CDD" id="cd06267">
    <property type="entry name" value="PBP1_LacI_sugar_binding-like"/>
    <property type="match status" value="1"/>
</dbReference>
<dbReference type="EMBL" id="MEHD01000050">
    <property type="protein sequence ID" value="ODR46125.1"/>
    <property type="molecule type" value="Genomic_DNA"/>
</dbReference>
<dbReference type="InterPro" id="IPR000524">
    <property type="entry name" value="Tscrpt_reg_HTH_GntR"/>
</dbReference>
<sequence>MPEKGAEGTMKQVPLYEQIYRTILSDIESGVYAPGEKIPSENDLADIYHVSRITSKKAMKMLAEGNRIIRLPGKGSFVADEKAFKRPEEKNTEQGSRLIGVILDGFSPSFACNILNSIQESCEEKGYSMVLRCSGGSLNKETQAIEELVNLGVCGFIIMCVHDENYNERILQLVIEHFPVVTIDRQLKGISVPFVGTDNVSASRELTGYLLEKGCRKISFVRPKAHETVTLMDRQYGFQLAFNDYGLIADEALWITSLCSTLPETMGDKYLQQDIAIVDQYLREHEEIEAFMASEYNLAKILKYCLEKAGRYKEDMIVCFDGPELFLGEAEFTHVAQGEKIIGKMSMELLLKTIHGEERPGTVMAPYRIIKRYERNWGL</sequence>
<dbReference type="EMBL" id="MEHA01000055">
    <property type="protein sequence ID" value="ODR34818.1"/>
    <property type="molecule type" value="Genomic_DNA"/>
</dbReference>
<dbReference type="EMBL" id="MCGH01000003">
    <property type="protein sequence ID" value="ODM03429.1"/>
    <property type="molecule type" value="Genomic_DNA"/>
</dbReference>
<dbReference type="SMART" id="SM00345">
    <property type="entry name" value="HTH_GNTR"/>
    <property type="match status" value="1"/>
</dbReference>
<dbReference type="Pfam" id="PF00392">
    <property type="entry name" value="GntR"/>
    <property type="match status" value="1"/>
</dbReference>
<dbReference type="InterPro" id="IPR028082">
    <property type="entry name" value="Peripla_BP_I"/>
</dbReference>
<accession>A0A1E3A478</accession>
<evidence type="ECO:0000313" key="6">
    <source>
        <dbReference type="EMBL" id="ODM03429.1"/>
    </source>
</evidence>
<evidence type="ECO:0000313" key="9">
    <source>
        <dbReference type="Proteomes" id="UP000094067"/>
    </source>
</evidence>
<dbReference type="SUPFAM" id="SSF53822">
    <property type="entry name" value="Periplasmic binding protein-like I"/>
    <property type="match status" value="1"/>
</dbReference>
<dbReference type="Pfam" id="PF00532">
    <property type="entry name" value="Peripla_BP_1"/>
    <property type="match status" value="1"/>
</dbReference>
<evidence type="ECO:0000313" key="7">
    <source>
        <dbReference type="EMBL" id="ODR34818.1"/>
    </source>
</evidence>
<feature type="domain" description="HTH gntR-type" evidence="5">
    <location>
        <begin position="13"/>
        <end position="81"/>
    </location>
</feature>
<evidence type="ECO:0000256" key="1">
    <source>
        <dbReference type="ARBA" id="ARBA00022491"/>
    </source>
</evidence>
<dbReference type="Proteomes" id="UP000094271">
    <property type="component" value="Unassembled WGS sequence"/>
</dbReference>
<comment type="caution">
    <text evidence="6">The sequence shown here is derived from an EMBL/GenBank/DDBJ whole genome shotgun (WGS) entry which is preliminary data.</text>
</comment>
<dbReference type="InterPro" id="IPR036390">
    <property type="entry name" value="WH_DNA-bd_sf"/>
</dbReference>
<reference evidence="7 10" key="3">
    <citation type="submission" date="2016-08" db="EMBL/GenBank/DDBJ databases">
        <authorList>
            <person name="Seilhamer J.J."/>
        </authorList>
    </citation>
    <scope>NUCLEOTIDE SEQUENCE [LARGE SCALE GENOMIC DNA]</scope>
    <source>
        <strain evidence="7 10">NML150140-1</strain>
    </source>
</reference>
<evidence type="ECO:0000256" key="4">
    <source>
        <dbReference type="ARBA" id="ARBA00023163"/>
    </source>
</evidence>
<dbReference type="PROSITE" id="PS50949">
    <property type="entry name" value="HTH_GNTR"/>
    <property type="match status" value="1"/>
</dbReference>
<dbReference type="CDD" id="cd07377">
    <property type="entry name" value="WHTH_GntR"/>
    <property type="match status" value="1"/>
</dbReference>
<dbReference type="OrthoDB" id="1648691at2"/>
<dbReference type="Gene3D" id="3.40.50.2300">
    <property type="match status" value="2"/>
</dbReference>
<dbReference type="RefSeq" id="WP_069153893.1">
    <property type="nucleotide sequence ID" value="NZ_DBFYTW010000015.1"/>
</dbReference>
<evidence type="ECO:0000256" key="2">
    <source>
        <dbReference type="ARBA" id="ARBA00023015"/>
    </source>
</evidence>
<evidence type="ECO:0000259" key="5">
    <source>
        <dbReference type="PROSITE" id="PS50949"/>
    </source>
</evidence>
<keyword evidence="2" id="KW-0805">Transcription regulation</keyword>
<evidence type="ECO:0000313" key="10">
    <source>
        <dbReference type="Proteomes" id="UP000094271"/>
    </source>
</evidence>
<name>A0A1E3A478_9FIRM</name>
<dbReference type="PANTHER" id="PTHR30146">
    <property type="entry name" value="LACI-RELATED TRANSCRIPTIONAL REPRESSOR"/>
    <property type="match status" value="1"/>
</dbReference>
<keyword evidence="1" id="KW-0678">Repressor</keyword>
<dbReference type="AlphaFoldDB" id="A0A1E3A478"/>
<proteinExistence type="predicted"/>
<keyword evidence="11" id="KW-1185">Reference proteome</keyword>